<evidence type="ECO:0000313" key="2">
    <source>
        <dbReference type="Proteomes" id="UP001595897"/>
    </source>
</evidence>
<keyword evidence="2" id="KW-1185">Reference proteome</keyword>
<dbReference type="Pfam" id="PF03928">
    <property type="entry name" value="HbpS-like"/>
    <property type="match status" value="1"/>
</dbReference>
<evidence type="ECO:0000313" key="1">
    <source>
        <dbReference type="EMBL" id="MFC4699012.1"/>
    </source>
</evidence>
<dbReference type="SUPFAM" id="SSF143744">
    <property type="entry name" value="GlcG-like"/>
    <property type="match status" value="1"/>
</dbReference>
<dbReference type="InterPro" id="IPR038084">
    <property type="entry name" value="PduO/GlcC-like_sf"/>
</dbReference>
<organism evidence="1 2">
    <name type="scientific">Glaciecola siphonariae</name>
    <dbReference type="NCBI Taxonomy" id="521012"/>
    <lineage>
        <taxon>Bacteria</taxon>
        <taxon>Pseudomonadati</taxon>
        <taxon>Pseudomonadota</taxon>
        <taxon>Gammaproteobacteria</taxon>
        <taxon>Alteromonadales</taxon>
        <taxon>Alteromonadaceae</taxon>
        <taxon>Glaciecola</taxon>
    </lineage>
</organism>
<dbReference type="PANTHER" id="PTHR34309">
    <property type="entry name" value="SLR1406 PROTEIN"/>
    <property type="match status" value="1"/>
</dbReference>
<dbReference type="PANTHER" id="PTHR34309:SF10">
    <property type="entry name" value="SLR1406 PROTEIN"/>
    <property type="match status" value="1"/>
</dbReference>
<proteinExistence type="predicted"/>
<dbReference type="RefSeq" id="WP_382405718.1">
    <property type="nucleotide sequence ID" value="NZ_JBHSGU010000002.1"/>
</dbReference>
<reference evidence="2" key="1">
    <citation type="journal article" date="2019" name="Int. J. Syst. Evol. Microbiol.">
        <title>The Global Catalogue of Microorganisms (GCM) 10K type strain sequencing project: providing services to taxonomists for standard genome sequencing and annotation.</title>
        <authorList>
            <consortium name="The Broad Institute Genomics Platform"/>
            <consortium name="The Broad Institute Genome Sequencing Center for Infectious Disease"/>
            <person name="Wu L."/>
            <person name="Ma J."/>
        </authorList>
    </citation>
    <scope>NUCLEOTIDE SEQUENCE [LARGE SCALE GENOMIC DNA]</scope>
    <source>
        <strain evidence="2">KACC 12507</strain>
    </source>
</reference>
<gene>
    <name evidence="1" type="ORF">ACFO4O_02440</name>
</gene>
<accession>A0ABV9LRD4</accession>
<sequence>MNNIVRTTVIPVFLGMFAAQSLAQKRDFLSLEAAQAGIADCILYAQQNNLKFAIAVLDRGGNTVAFARMDDVYQKQAELAVIKAETASTTPLSTKQIKDAVSNNPSYRGLAFVPGVSTVEGGVPIRLTSGYSVGGVGVSGSTPELDGVCATRAASAISERLQVPKLSQK</sequence>
<dbReference type="InterPro" id="IPR005624">
    <property type="entry name" value="PduO/GlcC-like"/>
</dbReference>
<name>A0ABV9LRD4_9ALTE</name>
<dbReference type="InterPro" id="IPR052517">
    <property type="entry name" value="GlcG_carb_metab_protein"/>
</dbReference>
<dbReference type="EMBL" id="JBHSGU010000002">
    <property type="protein sequence ID" value="MFC4699012.1"/>
    <property type="molecule type" value="Genomic_DNA"/>
</dbReference>
<dbReference type="Gene3D" id="3.30.450.150">
    <property type="entry name" value="Haem-degrading domain"/>
    <property type="match status" value="1"/>
</dbReference>
<comment type="caution">
    <text evidence="1">The sequence shown here is derived from an EMBL/GenBank/DDBJ whole genome shotgun (WGS) entry which is preliminary data.</text>
</comment>
<dbReference type="Proteomes" id="UP001595897">
    <property type="component" value="Unassembled WGS sequence"/>
</dbReference>
<protein>
    <submittedName>
        <fullName evidence="1">Heme-binding protein</fullName>
    </submittedName>
</protein>